<dbReference type="Proteomes" id="UP000250125">
    <property type="component" value="Chromosome"/>
</dbReference>
<dbReference type="RefSeq" id="WP_088856372.1">
    <property type="nucleotide sequence ID" value="NZ_CP015103.1"/>
</dbReference>
<feature type="transmembrane region" description="Helical" evidence="1">
    <location>
        <begin position="271"/>
        <end position="291"/>
    </location>
</feature>
<dbReference type="GeneID" id="33318134"/>
<keyword evidence="1" id="KW-0812">Transmembrane</keyword>
<dbReference type="Gene3D" id="2.20.28.30">
    <property type="entry name" value="RNA polymerase ii, chain L"/>
    <property type="match status" value="1"/>
</dbReference>
<keyword evidence="3" id="KW-1185">Reference proteome</keyword>
<reference evidence="2 3" key="1">
    <citation type="submission" date="2016-04" db="EMBL/GenBank/DDBJ databases">
        <title>Complete genome sequence of Thermococcus siculi type strain RG-20.</title>
        <authorList>
            <person name="Oger P.M."/>
        </authorList>
    </citation>
    <scope>NUCLEOTIDE SEQUENCE [LARGE SCALE GENOMIC DNA]</scope>
    <source>
        <strain evidence="2 3">RG-20</strain>
    </source>
</reference>
<dbReference type="KEGG" id="tsl:A3L11_07810"/>
<evidence type="ECO:0000313" key="2">
    <source>
        <dbReference type="EMBL" id="ASJ09138.1"/>
    </source>
</evidence>
<organism evidence="2 3">
    <name type="scientific">Thermococcus siculi</name>
    <dbReference type="NCBI Taxonomy" id="72803"/>
    <lineage>
        <taxon>Archaea</taxon>
        <taxon>Methanobacteriati</taxon>
        <taxon>Methanobacteriota</taxon>
        <taxon>Thermococci</taxon>
        <taxon>Thermococcales</taxon>
        <taxon>Thermococcaceae</taxon>
        <taxon>Thermococcus</taxon>
    </lineage>
</organism>
<sequence>MEDATFKCERCGAPLEVSPETIVAVCPYCGFPNHISGSLKTENIHIVPTIDKNAIAKAFWDRVDRDFDLKRMKDKIDVVDIEGHYAPYWTGKVHVEGIVEYTVREEECHTDSEGNTECYTVERHYRDHVNEVLPLIGSARRQVESFGVDDIIRHYSRARPKGKRLLELGEEEWGKVKLEILNTEMDEKQAKMVMREDAIDVIRHRYSAKADRIDRFDVTADEPQEVSLVLLPMWAVYYKVENSIFYTVFAGWDGKDVASTEPMPIWRRMQYLTGTVFGMLIGAAGGAYGAVNGSLVVSLLAIILGAGMSGYFGNLVLEGQRTERTGGVLGNFMGGLKR</sequence>
<protein>
    <recommendedName>
        <fullName evidence="4">Zinc ribbon domain-containing protein</fullName>
    </recommendedName>
</protein>
<accession>A0A2Z2MMU6</accession>
<dbReference type="EMBL" id="CP015103">
    <property type="protein sequence ID" value="ASJ09138.1"/>
    <property type="molecule type" value="Genomic_DNA"/>
</dbReference>
<evidence type="ECO:0000256" key="1">
    <source>
        <dbReference type="SAM" id="Phobius"/>
    </source>
</evidence>
<keyword evidence="1" id="KW-1133">Transmembrane helix</keyword>
<evidence type="ECO:0000313" key="3">
    <source>
        <dbReference type="Proteomes" id="UP000250125"/>
    </source>
</evidence>
<evidence type="ECO:0008006" key="4">
    <source>
        <dbReference type="Google" id="ProtNLM"/>
    </source>
</evidence>
<gene>
    <name evidence="2" type="ORF">A3L11_07810</name>
</gene>
<feature type="transmembrane region" description="Helical" evidence="1">
    <location>
        <begin position="297"/>
        <end position="317"/>
    </location>
</feature>
<name>A0A2Z2MMU6_9EURY</name>
<dbReference type="AlphaFoldDB" id="A0A2Z2MMU6"/>
<dbReference type="OrthoDB" id="88835at2157"/>
<keyword evidence="1" id="KW-0472">Membrane</keyword>
<proteinExistence type="predicted"/>